<dbReference type="InterPro" id="IPR000387">
    <property type="entry name" value="Tyr_Pase_dom"/>
</dbReference>
<dbReference type="InterPro" id="IPR020422">
    <property type="entry name" value="TYR_PHOSPHATASE_DUAL_dom"/>
</dbReference>
<evidence type="ECO:0000256" key="8">
    <source>
        <dbReference type="ARBA" id="ARBA00023209"/>
    </source>
</evidence>
<comment type="catalytic activity">
    <reaction evidence="17">
        <text>1,2-di-(9Z-octadecenoyl)-sn-glycero-3-phospho-(1'-sn-glycerol-3'-phosphate) + H2O = 1,2-di-(9Z-octadecenoyl)-sn-glycero-3-phospho-(1'-sn-glycerol) + phosphate</text>
        <dbReference type="Rhea" id="RHEA:42304"/>
        <dbReference type="ChEBI" id="CHEBI:15377"/>
        <dbReference type="ChEBI" id="CHEBI:43474"/>
        <dbReference type="ChEBI" id="CHEBI:75163"/>
        <dbReference type="ChEBI" id="CHEBI:78907"/>
    </reaction>
    <physiologicalReaction direction="left-to-right" evidence="17">
        <dbReference type="Rhea" id="RHEA:42305"/>
    </physiologicalReaction>
</comment>
<keyword evidence="8" id="KW-0594">Phospholipid biosynthesis</keyword>
<evidence type="ECO:0000256" key="1">
    <source>
        <dbReference type="ARBA" id="ARBA00004370"/>
    </source>
</evidence>
<evidence type="ECO:0000256" key="22">
    <source>
        <dbReference type="ARBA" id="ARBA00082724"/>
    </source>
</evidence>
<evidence type="ECO:0000256" key="3">
    <source>
        <dbReference type="ARBA" id="ARBA00022516"/>
    </source>
</evidence>
<dbReference type="PANTHER" id="PTHR46712:SF1">
    <property type="entry name" value="PHOSPHATIDYLGLYCEROPHOSPHATASE AND PROTEIN-TYROSINE PHOSPHATASE 1"/>
    <property type="match status" value="1"/>
</dbReference>
<keyword evidence="5" id="KW-0904">Protein phosphatase</keyword>
<feature type="domain" description="Tyrosine specific protein phosphatases" evidence="24">
    <location>
        <begin position="153"/>
        <end position="221"/>
    </location>
</feature>
<evidence type="ECO:0000256" key="9">
    <source>
        <dbReference type="ARBA" id="ARBA00023264"/>
    </source>
</evidence>
<evidence type="ECO:0000256" key="15">
    <source>
        <dbReference type="ARBA" id="ARBA00051818"/>
    </source>
</evidence>
<keyword evidence="9" id="KW-1208">Phospholipid metabolism</keyword>
<evidence type="ECO:0000256" key="19">
    <source>
        <dbReference type="ARBA" id="ARBA00055472"/>
    </source>
</evidence>
<evidence type="ECO:0000256" key="13">
    <source>
        <dbReference type="ARBA" id="ARBA00048832"/>
    </source>
</evidence>
<dbReference type="CDD" id="cd14524">
    <property type="entry name" value="PTPMT1"/>
    <property type="match status" value="1"/>
</dbReference>
<comment type="catalytic activity">
    <reaction evidence="14">
        <text>a 1,2-diacyl-sn-glycero-3-phospho-(1'-sn-glycero-3'-phosphate) + H2O = a 1,2-diacyl-sn-glycero-3-phospho-(1'-sn-glycerol) + phosphate</text>
        <dbReference type="Rhea" id="RHEA:33751"/>
        <dbReference type="ChEBI" id="CHEBI:15377"/>
        <dbReference type="ChEBI" id="CHEBI:43474"/>
        <dbReference type="ChEBI" id="CHEBI:60110"/>
        <dbReference type="ChEBI" id="CHEBI:64716"/>
        <dbReference type="EC" id="3.1.3.27"/>
    </reaction>
    <physiologicalReaction direction="left-to-right" evidence="14">
        <dbReference type="Rhea" id="RHEA:33752"/>
    </physiologicalReaction>
</comment>
<accession>A0AAD1TJB8</accession>
<dbReference type="Gene3D" id="3.90.190.10">
    <property type="entry name" value="Protein tyrosine phosphatase superfamily"/>
    <property type="match status" value="1"/>
</dbReference>
<dbReference type="PROSITE" id="PS50056">
    <property type="entry name" value="TYR_PHOSPHATASE_2"/>
    <property type="match status" value="1"/>
</dbReference>
<comment type="pathway">
    <text evidence="2">Lipid metabolism.</text>
</comment>
<dbReference type="SUPFAM" id="SSF52799">
    <property type="entry name" value="(Phosphotyrosine protein) phosphatases II"/>
    <property type="match status" value="1"/>
</dbReference>
<name>A0AAD1TJB8_PELCU</name>
<evidence type="ECO:0000259" key="23">
    <source>
        <dbReference type="PROSITE" id="PS50054"/>
    </source>
</evidence>
<comment type="catalytic activity">
    <reaction evidence="13">
        <text>O-phospho-L-threonyl-[protein] + H2O = L-threonyl-[protein] + phosphate</text>
        <dbReference type="Rhea" id="RHEA:47004"/>
        <dbReference type="Rhea" id="RHEA-COMP:11060"/>
        <dbReference type="Rhea" id="RHEA-COMP:11605"/>
        <dbReference type="ChEBI" id="CHEBI:15377"/>
        <dbReference type="ChEBI" id="CHEBI:30013"/>
        <dbReference type="ChEBI" id="CHEBI:43474"/>
        <dbReference type="ChEBI" id="CHEBI:61977"/>
        <dbReference type="EC" id="3.1.3.16"/>
    </reaction>
    <physiologicalReaction direction="left-to-right" evidence="13">
        <dbReference type="Rhea" id="RHEA:47005"/>
    </physiologicalReaction>
</comment>
<dbReference type="GO" id="GO:0004439">
    <property type="term" value="F:phosphatidylinositol-4,5-bisphosphate 5-phosphatase activity"/>
    <property type="evidence" value="ECO:0007669"/>
    <property type="project" value="TreeGrafter"/>
</dbReference>
<evidence type="ECO:0000256" key="4">
    <source>
        <dbReference type="ARBA" id="ARBA00022801"/>
    </source>
</evidence>
<evidence type="ECO:0000256" key="20">
    <source>
        <dbReference type="ARBA" id="ARBA00065692"/>
    </source>
</evidence>
<evidence type="ECO:0000256" key="17">
    <source>
        <dbReference type="ARBA" id="ARBA00052632"/>
    </source>
</evidence>
<evidence type="ECO:0000256" key="18">
    <source>
        <dbReference type="ARBA" id="ARBA00052780"/>
    </source>
</evidence>
<dbReference type="InterPro" id="IPR042165">
    <property type="entry name" value="PTPMT1"/>
</dbReference>
<evidence type="ECO:0000256" key="16">
    <source>
        <dbReference type="ARBA" id="ARBA00052505"/>
    </source>
</evidence>
<proteinExistence type="predicted"/>
<dbReference type="AlphaFoldDB" id="A0AAD1TJB8"/>
<keyword evidence="6" id="KW-0443">Lipid metabolism</keyword>
<gene>
    <name evidence="25" type="ORF">PECUL_23A021431</name>
</gene>
<evidence type="ECO:0000256" key="11">
    <source>
        <dbReference type="ARBA" id="ARBA00024224"/>
    </source>
</evidence>
<evidence type="ECO:0000256" key="2">
    <source>
        <dbReference type="ARBA" id="ARBA00005189"/>
    </source>
</evidence>
<dbReference type="PROSITE" id="PS00383">
    <property type="entry name" value="TYR_PHOSPHATASE_1"/>
    <property type="match status" value="1"/>
</dbReference>
<dbReference type="InterPro" id="IPR044596">
    <property type="entry name" value="PTPMT1-like"/>
</dbReference>
<keyword evidence="3" id="KW-0444">Lipid biosynthesis</keyword>
<dbReference type="SMART" id="SM00195">
    <property type="entry name" value="DSPc"/>
    <property type="match status" value="1"/>
</dbReference>
<evidence type="ECO:0000259" key="24">
    <source>
        <dbReference type="PROSITE" id="PS50056"/>
    </source>
</evidence>
<evidence type="ECO:0000256" key="10">
    <source>
        <dbReference type="ARBA" id="ARBA00024192"/>
    </source>
</evidence>
<comment type="subunit">
    <text evidence="20">Interacts with STYXL1; the interaction inhibits PTPMT1 catalytic activity.</text>
</comment>
<reference evidence="25" key="1">
    <citation type="submission" date="2022-03" db="EMBL/GenBank/DDBJ databases">
        <authorList>
            <person name="Alioto T."/>
            <person name="Alioto T."/>
            <person name="Gomez Garrido J."/>
        </authorList>
    </citation>
    <scope>NUCLEOTIDE SEQUENCE</scope>
</reference>
<dbReference type="InterPro" id="IPR000340">
    <property type="entry name" value="Dual-sp_phosphatase_cat-dom"/>
</dbReference>
<dbReference type="GO" id="GO:0016020">
    <property type="term" value="C:membrane"/>
    <property type="evidence" value="ECO:0007669"/>
    <property type="project" value="UniProtKB-SubCell"/>
</dbReference>
<dbReference type="PANTHER" id="PTHR46712">
    <property type="entry name" value="PHOSPHATIDYLGLYCEROPHOSPHATASE AND PROTEIN-TYROSINE PHOSPHATASE 1"/>
    <property type="match status" value="1"/>
</dbReference>
<comment type="function">
    <text evidence="19">Lipid phosphatase which dephosphorylates phosphatidylglycerophosphate (PGP) to phosphatidylglycerol (PG). PGP is an essential intermediate in the biosynthetic pathway of cardiolipin, a mitochondrial-specific phospholipid regulating the membrane integrity and activities of the organelle. Has also been shown to display phosphatase activity toward phosphoprotein substrates, specifically mediates dephosphorylation of mitochondrial proteins, thereby playing an essential role in ATP production. Has probably a preference for proteins phosphorylated on Ser and/or Thr residues compared to proteins phosphorylated on Tyr residues. Probably involved in regulation of insulin secretion in pancreatic beta cells. May prevent intrinsic apoptosis, probably by regulating mitochondrial membrane integrity.</text>
</comment>
<comment type="catalytic activity">
    <reaction evidence="15">
        <text>a 1-acyl-2-hexanoyl-sn-glycero-3-phospho-(1D-myo-inositol-5-phosphate) + H2O = a 1-acyl-2-hexanoyl-sn-glycero-3-phospho-(1D-myo-inositol) + phosphate</text>
        <dbReference type="Rhea" id="RHEA:42320"/>
        <dbReference type="ChEBI" id="CHEBI:15377"/>
        <dbReference type="ChEBI" id="CHEBI:43474"/>
        <dbReference type="ChEBI" id="CHEBI:78930"/>
        <dbReference type="ChEBI" id="CHEBI:78931"/>
    </reaction>
    <physiologicalReaction direction="left-to-right" evidence="15">
        <dbReference type="Rhea" id="RHEA:42321"/>
    </physiologicalReaction>
</comment>
<dbReference type="Proteomes" id="UP001295444">
    <property type="component" value="Chromosome 12"/>
</dbReference>
<evidence type="ECO:0000256" key="7">
    <source>
        <dbReference type="ARBA" id="ARBA00023136"/>
    </source>
</evidence>
<evidence type="ECO:0000256" key="12">
    <source>
        <dbReference type="ARBA" id="ARBA00047986"/>
    </source>
</evidence>
<evidence type="ECO:0000256" key="14">
    <source>
        <dbReference type="ARBA" id="ARBA00050944"/>
    </source>
</evidence>
<dbReference type="GO" id="GO:0008654">
    <property type="term" value="P:phospholipid biosynthetic process"/>
    <property type="evidence" value="ECO:0007669"/>
    <property type="project" value="UniProtKB-KW"/>
</dbReference>
<dbReference type="Pfam" id="PF00782">
    <property type="entry name" value="DSPc"/>
    <property type="match status" value="1"/>
</dbReference>
<evidence type="ECO:0000256" key="6">
    <source>
        <dbReference type="ARBA" id="ARBA00023098"/>
    </source>
</evidence>
<dbReference type="PROSITE" id="PS50054">
    <property type="entry name" value="TYR_PHOSPHATASE_DUAL"/>
    <property type="match status" value="1"/>
</dbReference>
<comment type="catalytic activity">
    <reaction evidence="16">
        <text>1,2-dibutyryl-sn-glycero-3-phospho-(1D-myo-inositol-5-phosphate) + H2O = 1,2-dibutyryl-sn-glycero-3-phospho-(1D-myo-inositol) + phosphate</text>
        <dbReference type="Rhea" id="RHEA:42584"/>
        <dbReference type="ChEBI" id="CHEBI:15377"/>
        <dbReference type="ChEBI" id="CHEBI:43474"/>
        <dbReference type="ChEBI" id="CHEBI:82605"/>
        <dbReference type="ChEBI" id="CHEBI:82606"/>
    </reaction>
    <physiologicalReaction direction="left-to-right" evidence="16">
        <dbReference type="Rhea" id="RHEA:42585"/>
    </physiologicalReaction>
</comment>
<protein>
    <recommendedName>
        <fullName evidence="21">Phosphatidylglycerophosphatase and protein-tyrosine phosphatase 1</fullName>
        <ecNumber evidence="11">3.1.3.27</ecNumber>
    </recommendedName>
    <alternativeName>
        <fullName evidence="22">Protein-tyrosine phosphatase mitochondrial 1</fullName>
    </alternativeName>
</protein>
<comment type="pathway">
    <text evidence="10">Phospholipid metabolism; phosphatidylglycerol biosynthesis; phosphatidylglycerol from CDP-diacylglycerol: step 2/2.</text>
</comment>
<evidence type="ECO:0000256" key="5">
    <source>
        <dbReference type="ARBA" id="ARBA00022912"/>
    </source>
</evidence>
<evidence type="ECO:0000313" key="26">
    <source>
        <dbReference type="Proteomes" id="UP001295444"/>
    </source>
</evidence>
<dbReference type="EMBL" id="OW240923">
    <property type="protein sequence ID" value="CAH2326024.1"/>
    <property type="molecule type" value="Genomic_DNA"/>
</dbReference>
<dbReference type="GO" id="GO:0005739">
    <property type="term" value="C:mitochondrion"/>
    <property type="evidence" value="ECO:0007669"/>
    <property type="project" value="TreeGrafter"/>
</dbReference>
<dbReference type="EC" id="3.1.3.27" evidence="11"/>
<dbReference type="FunFam" id="3.90.190.10:FF:000060">
    <property type="entry name" value="Phosphatidylglycerophosphatase and protein-tyrosine phosphatase 1"/>
    <property type="match status" value="1"/>
</dbReference>
<dbReference type="InterPro" id="IPR016130">
    <property type="entry name" value="Tyr_Pase_AS"/>
</dbReference>
<dbReference type="GO" id="GO:0004722">
    <property type="term" value="F:protein serine/threonine phosphatase activity"/>
    <property type="evidence" value="ECO:0007669"/>
    <property type="project" value="UniProtKB-EC"/>
</dbReference>
<dbReference type="InterPro" id="IPR029021">
    <property type="entry name" value="Prot-tyrosine_phosphatase-like"/>
</dbReference>
<keyword evidence="4" id="KW-0378">Hydrolase</keyword>
<keyword evidence="7" id="KW-0472">Membrane</keyword>
<comment type="subcellular location">
    <subcellularLocation>
        <location evidence="1">Membrane</location>
    </subcellularLocation>
</comment>
<evidence type="ECO:0000256" key="21">
    <source>
        <dbReference type="ARBA" id="ARBA00069309"/>
    </source>
</evidence>
<feature type="domain" description="Tyrosine-protein phosphatase" evidence="23">
    <location>
        <begin position="81"/>
        <end position="232"/>
    </location>
</feature>
<dbReference type="GO" id="GO:0008962">
    <property type="term" value="F:phosphatidylglycerophosphatase activity"/>
    <property type="evidence" value="ECO:0007669"/>
    <property type="project" value="UniProtKB-EC"/>
</dbReference>
<comment type="catalytic activity">
    <reaction evidence="12">
        <text>O-phospho-L-seryl-[protein] + H2O = L-seryl-[protein] + phosphate</text>
        <dbReference type="Rhea" id="RHEA:20629"/>
        <dbReference type="Rhea" id="RHEA-COMP:9863"/>
        <dbReference type="Rhea" id="RHEA-COMP:11604"/>
        <dbReference type="ChEBI" id="CHEBI:15377"/>
        <dbReference type="ChEBI" id="CHEBI:29999"/>
        <dbReference type="ChEBI" id="CHEBI:43474"/>
        <dbReference type="ChEBI" id="CHEBI:83421"/>
        <dbReference type="EC" id="3.1.3.16"/>
    </reaction>
    <physiologicalReaction direction="left-to-right" evidence="12">
        <dbReference type="Rhea" id="RHEA:20630"/>
    </physiologicalReaction>
</comment>
<evidence type="ECO:0000313" key="25">
    <source>
        <dbReference type="EMBL" id="CAH2326024.1"/>
    </source>
</evidence>
<comment type="catalytic activity">
    <reaction evidence="18">
        <text>1,2-dioctanoyl-sn-glycero-3-phospho-(1D-myo-inositol-5-phosphate) + H2O = 1,2-dioctanoyl-sn-glycero-3-phospho-(1D-myo-inositol) + phosphate</text>
        <dbReference type="Rhea" id="RHEA:42308"/>
        <dbReference type="ChEBI" id="CHEBI:15377"/>
        <dbReference type="ChEBI" id="CHEBI:43474"/>
        <dbReference type="ChEBI" id="CHEBI:65221"/>
        <dbReference type="ChEBI" id="CHEBI:78911"/>
    </reaction>
    <physiologicalReaction direction="left-to-right" evidence="18">
        <dbReference type="Rhea" id="RHEA:42309"/>
    </physiologicalReaction>
</comment>
<organism evidence="25 26">
    <name type="scientific">Pelobates cultripes</name>
    <name type="common">Western spadefoot toad</name>
    <dbReference type="NCBI Taxonomy" id="61616"/>
    <lineage>
        <taxon>Eukaryota</taxon>
        <taxon>Metazoa</taxon>
        <taxon>Chordata</taxon>
        <taxon>Craniata</taxon>
        <taxon>Vertebrata</taxon>
        <taxon>Euteleostomi</taxon>
        <taxon>Amphibia</taxon>
        <taxon>Batrachia</taxon>
        <taxon>Anura</taxon>
        <taxon>Pelobatoidea</taxon>
        <taxon>Pelobatidae</taxon>
        <taxon>Pelobates</taxon>
    </lineage>
</organism>
<sequence length="240" mass="26977">MELIPLPTLPMDPSHFRLPAEHYGASEGGSASREDGGLGSQLPVTLASSIAMPVQWLAARVLFYPSLLYNVLMRKVTDRNWYDRIDDTVLLGALPFRGMSDTLVNDENVRGVITMNEEYETKLLCNSAEQWQALGVEQLRLSTVDFTGVPTLENLQRGVAFLHKHQHDGNSVYIHCKAGRSRSATMVAAYLIERHKWTPDYAEDFIARIRPHIIIRESQHQVLERFYNSVANVKAPESGG</sequence>
<keyword evidence="26" id="KW-1185">Reference proteome</keyword>